<dbReference type="RefSeq" id="WP_205362657.1">
    <property type="nucleotide sequence ID" value="NZ_JADKYB010000026.1"/>
</dbReference>
<proteinExistence type="inferred from homology"/>
<reference evidence="8 9" key="1">
    <citation type="submission" date="2021-01" db="EMBL/GenBank/DDBJ databases">
        <title>Streptomyces acididurans sp. nov., isolated from a peat swamp forest soil.</title>
        <authorList>
            <person name="Chantavorakit T."/>
            <person name="Duangmal K."/>
        </authorList>
    </citation>
    <scope>NUCLEOTIDE SEQUENCE [LARGE SCALE GENOMIC DNA]</scope>
    <source>
        <strain evidence="8 9">KK5PA1</strain>
    </source>
</reference>
<dbReference type="EMBL" id="JADKYB010000026">
    <property type="protein sequence ID" value="MBM9509485.1"/>
    <property type="molecule type" value="Genomic_DNA"/>
</dbReference>
<dbReference type="InterPro" id="IPR001867">
    <property type="entry name" value="OmpR/PhoB-type_DNA-bd"/>
</dbReference>
<evidence type="ECO:0000256" key="2">
    <source>
        <dbReference type="ARBA" id="ARBA00023012"/>
    </source>
</evidence>
<keyword evidence="9" id="KW-1185">Reference proteome</keyword>
<dbReference type="Proteomes" id="UP000749040">
    <property type="component" value="Unassembled WGS sequence"/>
</dbReference>
<dbReference type="SMART" id="SM01043">
    <property type="entry name" value="BTAD"/>
    <property type="match status" value="1"/>
</dbReference>
<dbReference type="InterPro" id="IPR036388">
    <property type="entry name" value="WH-like_DNA-bd_sf"/>
</dbReference>
<comment type="caution">
    <text evidence="8">The sequence shown here is derived from an EMBL/GenBank/DDBJ whole genome shotgun (WGS) entry which is preliminary data.</text>
</comment>
<sequence>MAVRFRLLGGVEAQVGGVTVDLGHPRQRAVLGVLLMEANRPVSTTQLLDRVWGEHCPKRGRETVYTYLSRLRTALRGVDGELRLDRRSGGYLLSVDEQAVDVHQFRHLVSRARTVGDDQQALELFEQALGLWRSEPLSGLDTPWATGLRVALDDERLAAELDHADAALRRGRHTVLLPSLSARATRHPLDERVAGQMMLALYRSGRQADALEHYQGLRRRLADELGADPGPDVQRLHHRILTAEPSLAAPSAPYVPGPQAAVVPRQLPAAAGHLVGRAPELAALDARMESAAGAGTVVITSVGGTAGIGKTALAVHWAHRARDRFPDGQLYVNLRGFDPRRQPVDPADAVRGFLDALGVAPQHLPHSPEAQAALYRSLVDGRRILVVLDNARDAEQVRPLLPGTAGAVTVVTSRNPLSGLVAVNGAHPISVDLLTEDEARQLLAARLGPGRVAAEPQAVRQIIAQCARLPLALTLAATRAEQTGFPLTALAAELAEAGRRLDVLSTDDPASEVRAVFSWSYHALTPPAARLFRLLGLHPGPDISAAATAGLAALTPREVRALLAELTRAGLLTEHLPGRYAFHDLLRDYAAEQADTADSAGERHAAVHRMLDHYVHTARTAAGLLEPAWEPPAPPPPQPGFRPEHFADHERALAWFTTEHAVLLAAVAHAAATGRDAHTWQLAQALATFLDRRGHWHDLAVVGSAAVEAADRLADCLGRPVAHRIVARAHHRRGNLDDAQTHLLRALDLYGQAGNLHGQADTHIDLARVQARRGPRVIPGILPHVHRAHTLYESSGHRLGQAQALTAIGWSHARLGDFTQALVCCRQALPALEEFDDREGQAHAWDSIAHAHHHLGRRPQAVACFHRALDLCRALGDRYLEADILHRLGDTHLAEHDPDAAHDTWQQALAILTELDHPHAAQVRAKLTALDTLGSTGGRTSGARLSDTAASGWG</sequence>
<dbReference type="InterPro" id="IPR005158">
    <property type="entry name" value="BTAD"/>
</dbReference>
<dbReference type="PANTHER" id="PTHR35807">
    <property type="entry name" value="TRANSCRIPTIONAL REGULATOR REDD-RELATED"/>
    <property type="match status" value="1"/>
</dbReference>
<accession>A0ABS2U1M7</accession>
<evidence type="ECO:0000256" key="5">
    <source>
        <dbReference type="ARBA" id="ARBA00023163"/>
    </source>
</evidence>
<dbReference type="SMART" id="SM00028">
    <property type="entry name" value="TPR"/>
    <property type="match status" value="4"/>
</dbReference>
<comment type="similarity">
    <text evidence="1">Belongs to the AfsR/DnrI/RedD regulatory family.</text>
</comment>
<feature type="domain" description="OmpR/PhoB-type" evidence="7">
    <location>
        <begin position="1"/>
        <end position="95"/>
    </location>
</feature>
<evidence type="ECO:0000256" key="1">
    <source>
        <dbReference type="ARBA" id="ARBA00005820"/>
    </source>
</evidence>
<evidence type="ECO:0000313" key="9">
    <source>
        <dbReference type="Proteomes" id="UP000749040"/>
    </source>
</evidence>
<keyword evidence="3" id="KW-0805">Transcription regulation</keyword>
<evidence type="ECO:0000313" key="8">
    <source>
        <dbReference type="EMBL" id="MBM9509485.1"/>
    </source>
</evidence>
<protein>
    <submittedName>
        <fullName evidence="8">Tetratricopeptide repeat protein</fullName>
    </submittedName>
</protein>
<keyword evidence="5" id="KW-0804">Transcription</keyword>
<keyword evidence="2" id="KW-0902">Two-component regulatory system</keyword>
<dbReference type="PROSITE" id="PS51755">
    <property type="entry name" value="OMPR_PHOB"/>
    <property type="match status" value="1"/>
</dbReference>
<dbReference type="Pfam" id="PF00486">
    <property type="entry name" value="Trans_reg_C"/>
    <property type="match status" value="1"/>
</dbReference>
<dbReference type="SUPFAM" id="SSF46894">
    <property type="entry name" value="C-terminal effector domain of the bipartite response regulators"/>
    <property type="match status" value="1"/>
</dbReference>
<keyword evidence="4 6" id="KW-0238">DNA-binding</keyword>
<feature type="DNA-binding region" description="OmpR/PhoB-type" evidence="6">
    <location>
        <begin position="1"/>
        <end position="95"/>
    </location>
</feature>
<dbReference type="Gene3D" id="1.10.10.10">
    <property type="entry name" value="Winged helix-like DNA-binding domain superfamily/Winged helix DNA-binding domain"/>
    <property type="match status" value="1"/>
</dbReference>
<organism evidence="8 9">
    <name type="scientific">Actinacidiphila acididurans</name>
    <dbReference type="NCBI Taxonomy" id="2784346"/>
    <lineage>
        <taxon>Bacteria</taxon>
        <taxon>Bacillati</taxon>
        <taxon>Actinomycetota</taxon>
        <taxon>Actinomycetes</taxon>
        <taxon>Kitasatosporales</taxon>
        <taxon>Streptomycetaceae</taxon>
        <taxon>Actinacidiphila</taxon>
    </lineage>
</organism>
<dbReference type="InterPro" id="IPR011990">
    <property type="entry name" value="TPR-like_helical_dom_sf"/>
</dbReference>
<dbReference type="Pfam" id="PF03704">
    <property type="entry name" value="BTAD"/>
    <property type="match status" value="1"/>
</dbReference>
<name>A0ABS2U1M7_9ACTN</name>
<dbReference type="PRINTS" id="PR00364">
    <property type="entry name" value="DISEASERSIST"/>
</dbReference>
<dbReference type="InterPro" id="IPR016032">
    <property type="entry name" value="Sig_transdc_resp-reg_C-effctor"/>
</dbReference>
<evidence type="ECO:0000256" key="3">
    <source>
        <dbReference type="ARBA" id="ARBA00023015"/>
    </source>
</evidence>
<dbReference type="InterPro" id="IPR019734">
    <property type="entry name" value="TPR_rpt"/>
</dbReference>
<evidence type="ECO:0000259" key="7">
    <source>
        <dbReference type="PROSITE" id="PS51755"/>
    </source>
</evidence>
<gene>
    <name evidence="8" type="ORF">ITX44_34045</name>
</gene>
<evidence type="ECO:0000256" key="4">
    <source>
        <dbReference type="ARBA" id="ARBA00023125"/>
    </source>
</evidence>
<dbReference type="SUPFAM" id="SSF48452">
    <property type="entry name" value="TPR-like"/>
    <property type="match status" value="2"/>
</dbReference>
<dbReference type="InterPro" id="IPR051677">
    <property type="entry name" value="AfsR-DnrI-RedD_regulator"/>
</dbReference>
<evidence type="ECO:0000256" key="6">
    <source>
        <dbReference type="PROSITE-ProRule" id="PRU01091"/>
    </source>
</evidence>
<dbReference type="CDD" id="cd15831">
    <property type="entry name" value="BTAD"/>
    <property type="match status" value="1"/>
</dbReference>
<dbReference type="Pfam" id="PF13424">
    <property type="entry name" value="TPR_12"/>
    <property type="match status" value="1"/>
</dbReference>
<dbReference type="Gene3D" id="3.40.50.300">
    <property type="entry name" value="P-loop containing nucleotide triphosphate hydrolases"/>
    <property type="match status" value="1"/>
</dbReference>
<dbReference type="Gene3D" id="1.25.40.10">
    <property type="entry name" value="Tetratricopeptide repeat domain"/>
    <property type="match status" value="2"/>
</dbReference>
<dbReference type="PANTHER" id="PTHR35807:SF1">
    <property type="entry name" value="TRANSCRIPTIONAL REGULATOR REDD"/>
    <property type="match status" value="1"/>
</dbReference>
<dbReference type="SMART" id="SM00862">
    <property type="entry name" value="Trans_reg_C"/>
    <property type="match status" value="1"/>
</dbReference>
<dbReference type="SUPFAM" id="SSF52540">
    <property type="entry name" value="P-loop containing nucleoside triphosphate hydrolases"/>
    <property type="match status" value="1"/>
</dbReference>
<dbReference type="InterPro" id="IPR027417">
    <property type="entry name" value="P-loop_NTPase"/>
</dbReference>